<gene>
    <name evidence="1" type="ORF">EYZ11_005635</name>
</gene>
<reference evidence="1 2" key="1">
    <citation type="submission" date="2019-03" db="EMBL/GenBank/DDBJ databases">
        <title>The genome sequence of a newly discovered highly antifungal drug resistant Aspergillus species, Aspergillus tanneri NIH 1004.</title>
        <authorList>
            <person name="Mounaud S."/>
            <person name="Singh I."/>
            <person name="Joardar V."/>
            <person name="Pakala S."/>
            <person name="Pakala S."/>
            <person name="Venepally P."/>
            <person name="Hoover J."/>
            <person name="Nierman W."/>
            <person name="Chung J."/>
            <person name="Losada L."/>
        </authorList>
    </citation>
    <scope>NUCLEOTIDE SEQUENCE [LARGE SCALE GENOMIC DNA]</scope>
    <source>
        <strain evidence="1 2">NIH1004</strain>
    </source>
</reference>
<sequence length="26" mass="2971">MPIYLEISAPQIYEDKVLSVFEESAV</sequence>
<dbReference type="Proteomes" id="UP000308092">
    <property type="component" value="Unassembled WGS sequence"/>
</dbReference>
<name>A0A4S3JHM2_9EURO</name>
<evidence type="ECO:0000313" key="2">
    <source>
        <dbReference type="Proteomes" id="UP000308092"/>
    </source>
</evidence>
<proteinExistence type="predicted"/>
<dbReference type="EMBL" id="SOSA01000184">
    <property type="protein sequence ID" value="THC94873.1"/>
    <property type="molecule type" value="Genomic_DNA"/>
</dbReference>
<evidence type="ECO:0000313" key="1">
    <source>
        <dbReference type="EMBL" id="THC94873.1"/>
    </source>
</evidence>
<keyword evidence="2" id="KW-1185">Reference proteome</keyword>
<protein>
    <submittedName>
        <fullName evidence="1">Uncharacterized protein</fullName>
    </submittedName>
</protein>
<organism evidence="1 2">
    <name type="scientific">Aspergillus tanneri</name>
    <dbReference type="NCBI Taxonomy" id="1220188"/>
    <lineage>
        <taxon>Eukaryota</taxon>
        <taxon>Fungi</taxon>
        <taxon>Dikarya</taxon>
        <taxon>Ascomycota</taxon>
        <taxon>Pezizomycotina</taxon>
        <taxon>Eurotiomycetes</taxon>
        <taxon>Eurotiomycetidae</taxon>
        <taxon>Eurotiales</taxon>
        <taxon>Aspergillaceae</taxon>
        <taxon>Aspergillus</taxon>
        <taxon>Aspergillus subgen. Circumdati</taxon>
    </lineage>
</organism>
<accession>A0A4S3JHM2</accession>
<comment type="caution">
    <text evidence="1">The sequence shown here is derived from an EMBL/GenBank/DDBJ whole genome shotgun (WGS) entry which is preliminary data.</text>
</comment>
<dbReference type="AlphaFoldDB" id="A0A4S3JHM2"/>
<dbReference type="VEuPathDB" id="FungiDB:EYZ11_005635"/>